<gene>
    <name evidence="1" type="ORF">GBF38_013215</name>
</gene>
<evidence type="ECO:0000313" key="1">
    <source>
        <dbReference type="EMBL" id="KAG8007602.1"/>
    </source>
</evidence>
<keyword evidence="2" id="KW-1185">Reference proteome</keyword>
<dbReference type="EMBL" id="CM024790">
    <property type="protein sequence ID" value="KAG8007602.1"/>
    <property type="molecule type" value="Genomic_DNA"/>
</dbReference>
<name>A0ACB7F097_NIBAL</name>
<reference evidence="1" key="1">
    <citation type="submission" date="2020-04" db="EMBL/GenBank/DDBJ databases">
        <title>A chromosome-scale assembly and high-density genetic map of the yellow drum (Nibea albiflora) genome.</title>
        <authorList>
            <person name="Xu D."/>
            <person name="Zhang W."/>
            <person name="Chen R."/>
            <person name="Tan P."/>
            <person name="Wang L."/>
            <person name="Song H."/>
            <person name="Tian L."/>
            <person name="Zhu Q."/>
            <person name="Wang B."/>
        </authorList>
    </citation>
    <scope>NUCLEOTIDE SEQUENCE</scope>
    <source>
        <strain evidence="1">ZJHYS-2018</strain>
    </source>
</reference>
<accession>A0ACB7F097</accession>
<protein>
    <submittedName>
        <fullName evidence="1">Uncharacterized protein</fullName>
    </submittedName>
</protein>
<proteinExistence type="predicted"/>
<comment type="caution">
    <text evidence="1">The sequence shown here is derived from an EMBL/GenBank/DDBJ whole genome shotgun (WGS) entry which is preliminary data.</text>
</comment>
<sequence length="119" mass="13122">MQCSTLQLALLKPGQAGRGGQYGAAQLKDRQRERGPAADGCHCRDVAVVVREECVRGPYGNMRRRLRVTQEALDELGAPAAMKLPCPTFKMRAFEQDFVASQLVQTSFVVQCVTYTSVM</sequence>
<evidence type="ECO:0000313" key="2">
    <source>
        <dbReference type="Proteomes" id="UP000805704"/>
    </source>
</evidence>
<organism evidence="1 2">
    <name type="scientific">Nibea albiflora</name>
    <name type="common">Yellow drum</name>
    <name type="synonym">Corvina albiflora</name>
    <dbReference type="NCBI Taxonomy" id="240163"/>
    <lineage>
        <taxon>Eukaryota</taxon>
        <taxon>Metazoa</taxon>
        <taxon>Chordata</taxon>
        <taxon>Craniata</taxon>
        <taxon>Vertebrata</taxon>
        <taxon>Euteleostomi</taxon>
        <taxon>Actinopterygii</taxon>
        <taxon>Neopterygii</taxon>
        <taxon>Teleostei</taxon>
        <taxon>Neoteleostei</taxon>
        <taxon>Acanthomorphata</taxon>
        <taxon>Eupercaria</taxon>
        <taxon>Sciaenidae</taxon>
        <taxon>Nibea</taxon>
    </lineage>
</organism>
<dbReference type="Proteomes" id="UP000805704">
    <property type="component" value="Chromosome 2"/>
</dbReference>